<evidence type="ECO:0000313" key="2">
    <source>
        <dbReference type="Proteomes" id="UP000014316"/>
    </source>
</evidence>
<dbReference type="AlphaFoldDB" id="A0A829GFP0"/>
<dbReference type="Proteomes" id="UP000014316">
    <property type="component" value="Unassembled WGS sequence"/>
</dbReference>
<reference evidence="1 2" key="1">
    <citation type="journal article" date="2013" name="PLoS ONE">
        <title>Lactobacillus paracasei comparative genomics: towards species pan-genome definition and exploitation of diversity.</title>
        <authorList>
            <person name="Smokvina T."/>
            <person name="Wels M."/>
            <person name="Polka J."/>
            <person name="Chervaux C."/>
            <person name="Brisse S."/>
            <person name="Boekhorst J."/>
            <person name="van Hylckama Vlieg J.E."/>
            <person name="Siezen R.J."/>
        </authorList>
    </citation>
    <scope>NUCLEOTIDE SEQUENCE [LARGE SCALE GENOMIC DNA]</scope>
    <source>
        <strain evidence="1 2">Lpp123</strain>
    </source>
</reference>
<sequence>MGKSSFVGKRNGYGCKRSVFMAYTQAKFKAAKNCSRRWLHFIVMLQFLKRAY</sequence>
<evidence type="ECO:0000313" key="1">
    <source>
        <dbReference type="EMBL" id="EPC54969.1"/>
    </source>
</evidence>
<proteinExistence type="predicted"/>
<comment type="caution">
    <text evidence="1">The sequence shown here is derived from an EMBL/GenBank/DDBJ whole genome shotgun (WGS) entry which is preliminary data.</text>
</comment>
<organism evidence="1 2">
    <name type="scientific">Lacticaseibacillus paracasei subsp. paracasei Lpp123</name>
    <dbReference type="NCBI Taxonomy" id="1256201"/>
    <lineage>
        <taxon>Bacteria</taxon>
        <taxon>Bacillati</taxon>
        <taxon>Bacillota</taxon>
        <taxon>Bacilli</taxon>
        <taxon>Lactobacillales</taxon>
        <taxon>Lactobacillaceae</taxon>
        <taxon>Lacticaseibacillus</taxon>
    </lineage>
</organism>
<gene>
    <name evidence="1" type="ORF">Lpp123_07015</name>
</gene>
<accession>A0A829GFP0</accession>
<dbReference type="EMBL" id="ANJW01000411">
    <property type="protein sequence ID" value="EPC54969.1"/>
    <property type="molecule type" value="Genomic_DNA"/>
</dbReference>
<name>A0A829GFP0_LACPA</name>
<protein>
    <submittedName>
        <fullName evidence="1">Uncharacterized protein</fullName>
    </submittedName>
</protein>